<feature type="compositionally biased region" description="Basic and acidic residues" evidence="1">
    <location>
        <begin position="176"/>
        <end position="225"/>
    </location>
</feature>
<evidence type="ECO:0000313" key="3">
    <source>
        <dbReference type="Proteomes" id="UP001217417"/>
    </source>
</evidence>
<reference evidence="2" key="1">
    <citation type="submission" date="2023-03" db="EMBL/GenBank/DDBJ databases">
        <title>Near-Complete genome sequence of Lipomyces tetrasporous NRRL Y-64009, an oleaginous yeast capable of growing on lignocellulosic hydrolysates.</title>
        <authorList>
            <consortium name="Lawrence Berkeley National Laboratory"/>
            <person name="Jagtap S.S."/>
            <person name="Liu J.-J."/>
            <person name="Walukiewicz H.E."/>
            <person name="Pangilinan J."/>
            <person name="Lipzen A."/>
            <person name="Ahrendt S."/>
            <person name="Koriabine M."/>
            <person name="Cobaugh K."/>
            <person name="Salamov A."/>
            <person name="Yoshinaga Y."/>
            <person name="Ng V."/>
            <person name="Daum C."/>
            <person name="Grigoriev I.V."/>
            <person name="Slininger P.J."/>
            <person name="Dien B.S."/>
            <person name="Jin Y.-S."/>
            <person name="Rao C.V."/>
        </authorList>
    </citation>
    <scope>NUCLEOTIDE SEQUENCE</scope>
    <source>
        <strain evidence="2">NRRL Y-64009</strain>
    </source>
</reference>
<evidence type="ECO:0000313" key="2">
    <source>
        <dbReference type="EMBL" id="KAJ8103917.1"/>
    </source>
</evidence>
<dbReference type="GeneID" id="80881482"/>
<gene>
    <name evidence="2" type="ORF">POJ06DRAFT_243144</name>
</gene>
<dbReference type="RefSeq" id="XP_056047367.1">
    <property type="nucleotide sequence ID" value="XM_056186316.1"/>
</dbReference>
<sequence length="322" mass="35260">MEKLLKCIPKPGQRIYFLGTKRHTYNSKEMARASATRTPQPSSTRRFSRRVAALVTSETGEVSTPTSRAANGKSVVNGATNGTPASAFKTPLTSTKKSGHIKFDDDNAGGGGGGSSGEEDGVNGVPDTPRTGYVTAEEDFSDSSEHENAESDDDDDEAPEDVSFQGGRQAAIVQAQERKREVGILRDEQRAKRKANDARLRAQKEAKKAKSAENDADQSAKRDELPLFLPSSILKEVTTTPDIGIINHDDDEVSKKPKRKKIIFSEPDARDIPKGDITLRVLRTQKLKTMPPPAKTKQLKSREKWLNRKSVRDAKAGHKIVI</sequence>
<protein>
    <submittedName>
        <fullName evidence="2">Uncharacterized protein</fullName>
    </submittedName>
</protein>
<dbReference type="AlphaFoldDB" id="A0AAD7QYQ5"/>
<comment type="caution">
    <text evidence="2">The sequence shown here is derived from an EMBL/GenBank/DDBJ whole genome shotgun (WGS) entry which is preliminary data.</text>
</comment>
<accession>A0AAD7QYQ5</accession>
<dbReference type="InterPro" id="IPR013268">
    <property type="entry name" value="UTP16"/>
</dbReference>
<feature type="compositionally biased region" description="Polar residues" evidence="1">
    <location>
        <begin position="56"/>
        <end position="69"/>
    </location>
</feature>
<feature type="compositionally biased region" description="Polar residues" evidence="1">
    <location>
        <begin position="35"/>
        <end position="45"/>
    </location>
</feature>
<dbReference type="GO" id="GO:0006364">
    <property type="term" value="P:rRNA processing"/>
    <property type="evidence" value="ECO:0007669"/>
    <property type="project" value="InterPro"/>
</dbReference>
<dbReference type="Pfam" id="PF08297">
    <property type="entry name" value="U3_snoRNA_assoc"/>
    <property type="match status" value="1"/>
</dbReference>
<feature type="region of interest" description="Disordered" evidence="1">
    <location>
        <begin position="241"/>
        <end position="267"/>
    </location>
</feature>
<organism evidence="2 3">
    <name type="scientific">Lipomyces tetrasporus</name>
    <dbReference type="NCBI Taxonomy" id="54092"/>
    <lineage>
        <taxon>Eukaryota</taxon>
        <taxon>Fungi</taxon>
        <taxon>Dikarya</taxon>
        <taxon>Ascomycota</taxon>
        <taxon>Saccharomycotina</taxon>
        <taxon>Lipomycetes</taxon>
        <taxon>Lipomycetales</taxon>
        <taxon>Lipomycetaceae</taxon>
        <taxon>Lipomyces</taxon>
    </lineage>
</organism>
<dbReference type="Proteomes" id="UP001217417">
    <property type="component" value="Unassembled WGS sequence"/>
</dbReference>
<keyword evidence="3" id="KW-1185">Reference proteome</keyword>
<dbReference type="EMBL" id="JARPMG010000001">
    <property type="protein sequence ID" value="KAJ8103917.1"/>
    <property type="molecule type" value="Genomic_DNA"/>
</dbReference>
<dbReference type="GO" id="GO:0030515">
    <property type="term" value="F:snoRNA binding"/>
    <property type="evidence" value="ECO:0007669"/>
    <property type="project" value="InterPro"/>
</dbReference>
<proteinExistence type="predicted"/>
<name>A0AAD7QYQ5_9ASCO</name>
<feature type="region of interest" description="Disordered" evidence="1">
    <location>
        <begin position="28"/>
        <end position="227"/>
    </location>
</feature>
<feature type="compositionally biased region" description="Acidic residues" evidence="1">
    <location>
        <begin position="150"/>
        <end position="160"/>
    </location>
</feature>
<evidence type="ECO:0000256" key="1">
    <source>
        <dbReference type="SAM" id="MobiDB-lite"/>
    </source>
</evidence>